<organism evidence="1 2">
    <name type="scientific">Zizania palustris</name>
    <name type="common">Northern wild rice</name>
    <dbReference type="NCBI Taxonomy" id="103762"/>
    <lineage>
        <taxon>Eukaryota</taxon>
        <taxon>Viridiplantae</taxon>
        <taxon>Streptophyta</taxon>
        <taxon>Embryophyta</taxon>
        <taxon>Tracheophyta</taxon>
        <taxon>Spermatophyta</taxon>
        <taxon>Magnoliopsida</taxon>
        <taxon>Liliopsida</taxon>
        <taxon>Poales</taxon>
        <taxon>Poaceae</taxon>
        <taxon>BOP clade</taxon>
        <taxon>Oryzoideae</taxon>
        <taxon>Oryzeae</taxon>
        <taxon>Zizaniinae</taxon>
        <taxon>Zizania</taxon>
    </lineage>
</organism>
<proteinExistence type="predicted"/>
<reference evidence="1" key="2">
    <citation type="submission" date="2021-02" db="EMBL/GenBank/DDBJ databases">
        <authorList>
            <person name="Kimball J.A."/>
            <person name="Haas M.W."/>
            <person name="Macchietto M."/>
            <person name="Kono T."/>
            <person name="Duquette J."/>
            <person name="Shao M."/>
        </authorList>
    </citation>
    <scope>NUCLEOTIDE SEQUENCE</scope>
    <source>
        <tissue evidence="1">Fresh leaf tissue</tissue>
    </source>
</reference>
<evidence type="ECO:0000313" key="2">
    <source>
        <dbReference type="Proteomes" id="UP000729402"/>
    </source>
</evidence>
<accession>A0A8J5R6R5</accession>
<evidence type="ECO:0000313" key="1">
    <source>
        <dbReference type="EMBL" id="KAG8043347.1"/>
    </source>
</evidence>
<sequence>MTRHRVLGEVACFWLHRVFLSAPFPTGNRLRLRADDATIGRNSKQLAASALASSSSWTSDEAIELKEIILVILEFLWKVWFHEKHEGDACGLKKSLIHNYDDEEYIEKVKD</sequence>
<protein>
    <submittedName>
        <fullName evidence="1">Uncharacterized protein</fullName>
    </submittedName>
</protein>
<reference evidence="1" key="1">
    <citation type="journal article" date="2021" name="bioRxiv">
        <title>Whole Genome Assembly and Annotation of Northern Wild Rice, Zizania palustris L., Supports a Whole Genome Duplication in the Zizania Genus.</title>
        <authorList>
            <person name="Haas M."/>
            <person name="Kono T."/>
            <person name="Macchietto M."/>
            <person name="Millas R."/>
            <person name="McGilp L."/>
            <person name="Shao M."/>
            <person name="Duquette J."/>
            <person name="Hirsch C.N."/>
            <person name="Kimball J."/>
        </authorList>
    </citation>
    <scope>NUCLEOTIDE SEQUENCE</scope>
    <source>
        <tissue evidence="1">Fresh leaf tissue</tissue>
    </source>
</reference>
<dbReference type="EMBL" id="JAAALK010000953">
    <property type="protein sequence ID" value="KAG8043347.1"/>
    <property type="molecule type" value="Genomic_DNA"/>
</dbReference>
<keyword evidence="2" id="KW-1185">Reference proteome</keyword>
<comment type="caution">
    <text evidence="1">The sequence shown here is derived from an EMBL/GenBank/DDBJ whole genome shotgun (WGS) entry which is preliminary data.</text>
</comment>
<gene>
    <name evidence="1" type="ORF">GUJ93_ZPchr0458g22395</name>
</gene>
<dbReference type="AlphaFoldDB" id="A0A8J5R6R5"/>
<name>A0A8J5R6R5_ZIZPA</name>
<dbReference type="Proteomes" id="UP000729402">
    <property type="component" value="Unassembled WGS sequence"/>
</dbReference>